<dbReference type="PANTHER" id="PTHR34697">
    <property type="entry name" value="PHOSPHATIDYLGLYCEROL LYSYLTRANSFERASE"/>
    <property type="match status" value="1"/>
</dbReference>
<dbReference type="AlphaFoldDB" id="A0A5N1IS95"/>
<evidence type="ECO:0000256" key="10">
    <source>
        <dbReference type="ARBA" id="ARBA00023136"/>
    </source>
</evidence>
<evidence type="ECO:0000256" key="6">
    <source>
        <dbReference type="ARBA" id="ARBA00022679"/>
    </source>
</evidence>
<feature type="transmembrane region" description="Helical" evidence="14">
    <location>
        <begin position="432"/>
        <end position="450"/>
    </location>
</feature>
<feature type="transmembrane region" description="Helical" evidence="14">
    <location>
        <begin position="344"/>
        <end position="364"/>
    </location>
</feature>
<accession>A0A5N1IS95</accession>
<sequence length="874" mass="97968">MKKASVSSSFWNTWKEKNLPFLRENGKVILQFIVTLFFISVGIWFLKHEGTELTDVKNSLVKAKWSWLAVMFGITVAYLLLQGLMYVVAFRAVGARVAYPDALKLFLKRNFVSVFLPAGGVSSLAFFGSSIVSKGVKHTQVYFASSIYAFVGLLSVICVAVPAFFFALAEGTVGSGEWYALGTIVLLLIGLVAAYKLLTSEKLLYGWLQKKLPALAVVLSDLHAHKIAMPYFMTAIIISLVIDLAGIVNLYVAMLALGFRATIFVALMGYVVSVILLVVSPFLRGLGAVEFSLTYVLVRLGFGKVEALSITFLYRFFEFWIPLLAGAGTFLLKINSLLLRVVPALLLLALGVVNIISVLTPAISWRLNWLENFLPVQAIHASNYLVLIAGFFLLVTAAFMLKGLRTAWWFALILSLLSFIGHLTKAVDYEEAALALAVVLILVFTRKEYFVRNNPALRTVGLQTALLGIAALLVYGVTGFYFLDPGHFHIDFNFTQALKYTFFNCFLLNTAGLVPADAFARDFLVSLNLSGFLLTAFLLYTLVSPYIIKRNSPAEDFITARELVRRYGNSGMDYFKTYPDKTIFLTDDRQAFLAYRIAGNYAVVLENPVAETSEGRKTCLRAFDEFCRKNSLKCLCYRVPEEELEMYSQLGKKHLFLGQEGVVSVKSFTLQGGKTRSLRNALKKITDLGLKERIYEPPIPEGLLQKLQAVSDEWLQATGRQEISFSQGIFLPQELRQQAVITVENAEEKILAFLNIIPDFAPGEGTFDLVRKTRDAPNGIMDFLHISLLQYFKDRNFETLNLGFAPLSGIESPQSFPERSMKFAYEKIKAFSHYKGLREFKEKFSPEWHNKYLIYSHDYDLLQAPAVLAKVIKP</sequence>
<dbReference type="PANTHER" id="PTHR34697:SF2">
    <property type="entry name" value="PHOSPHATIDYLGLYCEROL LYSYLTRANSFERASE"/>
    <property type="match status" value="1"/>
</dbReference>
<evidence type="ECO:0000256" key="7">
    <source>
        <dbReference type="ARBA" id="ARBA00022692"/>
    </source>
</evidence>
<feature type="transmembrane region" description="Helical" evidence="14">
    <location>
        <begin position="462"/>
        <end position="483"/>
    </location>
</feature>
<evidence type="ECO:0000256" key="5">
    <source>
        <dbReference type="ARBA" id="ARBA00022475"/>
    </source>
</evidence>
<evidence type="ECO:0000256" key="13">
    <source>
        <dbReference type="ARBA" id="ARBA00047540"/>
    </source>
</evidence>
<evidence type="ECO:0000259" key="15">
    <source>
        <dbReference type="Pfam" id="PF09924"/>
    </source>
</evidence>
<comment type="subcellular location">
    <subcellularLocation>
        <location evidence="1">Cell membrane</location>
        <topology evidence="1">Multi-pass membrane protein</topology>
    </subcellularLocation>
</comment>
<organism evidence="16 17">
    <name type="scientific">Adhaeribacter soli</name>
    <dbReference type="NCBI Taxonomy" id="2607655"/>
    <lineage>
        <taxon>Bacteria</taxon>
        <taxon>Pseudomonadati</taxon>
        <taxon>Bacteroidota</taxon>
        <taxon>Cytophagia</taxon>
        <taxon>Cytophagales</taxon>
        <taxon>Hymenobacteraceae</taxon>
        <taxon>Adhaeribacter</taxon>
    </lineage>
</organism>
<evidence type="ECO:0000256" key="4">
    <source>
        <dbReference type="ARBA" id="ARBA00021546"/>
    </source>
</evidence>
<feature type="domain" description="Phosphatidylglycerol lysyltransferase C-terminal" evidence="15">
    <location>
        <begin position="562"/>
        <end position="855"/>
    </location>
</feature>
<comment type="caution">
    <text evidence="16">The sequence shown here is derived from an EMBL/GenBank/DDBJ whole genome shotgun (WGS) entry which is preliminary data.</text>
</comment>
<evidence type="ECO:0000256" key="9">
    <source>
        <dbReference type="ARBA" id="ARBA00023098"/>
    </source>
</evidence>
<feature type="transmembrane region" description="Helical" evidence="14">
    <location>
        <begin position="143"/>
        <end position="166"/>
    </location>
</feature>
<comment type="similarity">
    <text evidence="2">Belongs to the LPG synthase family.</text>
</comment>
<feature type="transmembrane region" description="Helical" evidence="14">
    <location>
        <begin position="28"/>
        <end position="46"/>
    </location>
</feature>
<dbReference type="GO" id="GO:0046677">
    <property type="term" value="P:response to antibiotic"/>
    <property type="evidence" value="ECO:0007669"/>
    <property type="project" value="UniProtKB-KW"/>
</dbReference>
<evidence type="ECO:0000256" key="8">
    <source>
        <dbReference type="ARBA" id="ARBA00022989"/>
    </source>
</evidence>
<dbReference type="RefSeq" id="WP_150904204.1">
    <property type="nucleotide sequence ID" value="NZ_VTWT01000006.1"/>
</dbReference>
<keyword evidence="5" id="KW-1003">Cell membrane</keyword>
<evidence type="ECO:0000313" key="17">
    <source>
        <dbReference type="Proteomes" id="UP000326570"/>
    </source>
</evidence>
<feature type="transmembrane region" description="Helical" evidence="14">
    <location>
        <begin position="111"/>
        <end position="131"/>
    </location>
</feature>
<dbReference type="GO" id="GO:0005886">
    <property type="term" value="C:plasma membrane"/>
    <property type="evidence" value="ECO:0007669"/>
    <property type="project" value="UniProtKB-SubCell"/>
</dbReference>
<proteinExistence type="inferred from homology"/>
<gene>
    <name evidence="16" type="ORF">F0P94_12400</name>
</gene>
<feature type="transmembrane region" description="Helical" evidence="14">
    <location>
        <begin position="384"/>
        <end position="401"/>
    </location>
</feature>
<dbReference type="InterPro" id="IPR022791">
    <property type="entry name" value="L-PG_synthase/AglD"/>
</dbReference>
<feature type="transmembrane region" description="Helical" evidence="14">
    <location>
        <begin position="66"/>
        <end position="90"/>
    </location>
</feature>
<evidence type="ECO:0000256" key="1">
    <source>
        <dbReference type="ARBA" id="ARBA00004651"/>
    </source>
</evidence>
<dbReference type="Proteomes" id="UP000326570">
    <property type="component" value="Unassembled WGS sequence"/>
</dbReference>
<dbReference type="GO" id="GO:0050071">
    <property type="term" value="F:phosphatidylglycerol lysyltransferase activity"/>
    <property type="evidence" value="ECO:0007669"/>
    <property type="project" value="UniProtKB-EC"/>
</dbReference>
<comment type="catalytic activity">
    <reaction evidence="13">
        <text>L-lysyl-tRNA(Lys) + a 1,2-diacyl-sn-glycero-3-phospho-(1'-sn-glycerol) = a 1,2-diacyl-sn-glycero-3-phospho-1'-(3'-O-L-lysyl)-sn-glycerol + tRNA(Lys)</text>
        <dbReference type="Rhea" id="RHEA:10668"/>
        <dbReference type="Rhea" id="RHEA-COMP:9696"/>
        <dbReference type="Rhea" id="RHEA-COMP:9697"/>
        <dbReference type="ChEBI" id="CHEBI:64716"/>
        <dbReference type="ChEBI" id="CHEBI:75792"/>
        <dbReference type="ChEBI" id="CHEBI:78442"/>
        <dbReference type="ChEBI" id="CHEBI:78529"/>
        <dbReference type="EC" id="2.3.2.3"/>
    </reaction>
</comment>
<keyword evidence="7 14" id="KW-0812">Transmembrane</keyword>
<dbReference type="InterPro" id="IPR024320">
    <property type="entry name" value="LPG_synthase_C"/>
</dbReference>
<evidence type="ECO:0000256" key="12">
    <source>
        <dbReference type="ARBA" id="ARBA00031899"/>
    </source>
</evidence>
<evidence type="ECO:0000256" key="2">
    <source>
        <dbReference type="ARBA" id="ARBA00008627"/>
    </source>
</evidence>
<name>A0A5N1IS95_9BACT</name>
<dbReference type="Pfam" id="PF03706">
    <property type="entry name" value="LPG_synthase_TM"/>
    <property type="match status" value="1"/>
</dbReference>
<evidence type="ECO:0000256" key="11">
    <source>
        <dbReference type="ARBA" id="ARBA00023251"/>
    </source>
</evidence>
<feature type="transmembrane region" description="Helical" evidence="14">
    <location>
        <begin position="231"/>
        <end position="252"/>
    </location>
</feature>
<dbReference type="InterPro" id="IPR051211">
    <property type="entry name" value="PG_lysyltransferase"/>
</dbReference>
<keyword evidence="9" id="KW-0443">Lipid metabolism</keyword>
<keyword evidence="17" id="KW-1185">Reference proteome</keyword>
<feature type="transmembrane region" description="Helical" evidence="14">
    <location>
        <begin position="312"/>
        <end position="332"/>
    </location>
</feature>
<evidence type="ECO:0000313" key="16">
    <source>
        <dbReference type="EMBL" id="KAA9332791.1"/>
    </source>
</evidence>
<feature type="transmembrane region" description="Helical" evidence="14">
    <location>
        <begin position="178"/>
        <end position="198"/>
    </location>
</feature>
<dbReference type="EC" id="2.3.2.3" evidence="3"/>
<dbReference type="SUPFAM" id="SSF55729">
    <property type="entry name" value="Acyl-CoA N-acyltransferases (Nat)"/>
    <property type="match status" value="1"/>
</dbReference>
<evidence type="ECO:0000256" key="3">
    <source>
        <dbReference type="ARBA" id="ARBA00012014"/>
    </source>
</evidence>
<keyword evidence="10 14" id="KW-0472">Membrane</keyword>
<keyword evidence="6" id="KW-0808">Transferase</keyword>
<dbReference type="GO" id="GO:0006629">
    <property type="term" value="P:lipid metabolic process"/>
    <property type="evidence" value="ECO:0007669"/>
    <property type="project" value="UniProtKB-KW"/>
</dbReference>
<feature type="transmembrane region" description="Helical" evidence="14">
    <location>
        <begin position="264"/>
        <end position="283"/>
    </location>
</feature>
<dbReference type="EMBL" id="VTWT01000006">
    <property type="protein sequence ID" value="KAA9332791.1"/>
    <property type="molecule type" value="Genomic_DNA"/>
</dbReference>
<dbReference type="Pfam" id="PF09924">
    <property type="entry name" value="LPG_synthase_C"/>
    <property type="match status" value="1"/>
</dbReference>
<dbReference type="InterPro" id="IPR016181">
    <property type="entry name" value="Acyl_CoA_acyltransferase"/>
</dbReference>
<protein>
    <recommendedName>
        <fullName evidence="4">Phosphatidylglycerol lysyltransferase</fullName>
        <ecNumber evidence="3">2.3.2.3</ecNumber>
    </recommendedName>
    <alternativeName>
        <fullName evidence="12">Lysylphosphatidylglycerol synthase</fullName>
    </alternativeName>
</protein>
<feature type="transmembrane region" description="Helical" evidence="14">
    <location>
        <begin position="523"/>
        <end position="543"/>
    </location>
</feature>
<evidence type="ECO:0000256" key="14">
    <source>
        <dbReference type="SAM" id="Phobius"/>
    </source>
</evidence>
<dbReference type="GO" id="GO:0055091">
    <property type="term" value="P:phospholipid homeostasis"/>
    <property type="evidence" value="ECO:0007669"/>
    <property type="project" value="TreeGrafter"/>
</dbReference>
<reference evidence="16 17" key="1">
    <citation type="submission" date="2019-09" db="EMBL/GenBank/DDBJ databases">
        <title>Genome sequence of Adhaeribacter sp. M2.</title>
        <authorList>
            <person name="Srinivasan S."/>
        </authorList>
    </citation>
    <scope>NUCLEOTIDE SEQUENCE [LARGE SCALE GENOMIC DNA]</scope>
    <source>
        <strain evidence="16 17">M2</strain>
    </source>
</reference>
<keyword evidence="11" id="KW-0046">Antibiotic resistance</keyword>
<keyword evidence="8 14" id="KW-1133">Transmembrane helix</keyword>
<feature type="transmembrane region" description="Helical" evidence="14">
    <location>
        <begin position="408"/>
        <end position="426"/>
    </location>
</feature>